<dbReference type="EMBL" id="LIBO01000107">
    <property type="protein sequence ID" value="KRO62242.1"/>
    <property type="molecule type" value="Genomic_DNA"/>
</dbReference>
<name>A0A0R2RM44_9BACT</name>
<feature type="domain" description="PD-(D/E)XK endonuclease-like" evidence="1">
    <location>
        <begin position="644"/>
        <end position="899"/>
    </location>
</feature>
<dbReference type="Gene3D" id="3.90.320.10">
    <property type="match status" value="1"/>
</dbReference>
<dbReference type="InterPro" id="IPR038726">
    <property type="entry name" value="PDDEXK_AddAB-type"/>
</dbReference>
<dbReference type="Proteomes" id="UP000051269">
    <property type="component" value="Unassembled WGS sequence"/>
</dbReference>
<accession>A0A0R2RM44</accession>
<dbReference type="AlphaFoldDB" id="A0A0R2RM44"/>
<evidence type="ECO:0000313" key="3">
    <source>
        <dbReference type="Proteomes" id="UP000051269"/>
    </source>
</evidence>
<protein>
    <recommendedName>
        <fullName evidence="1">PD-(D/E)XK endonuclease-like domain-containing protein</fullName>
    </recommendedName>
</protein>
<gene>
    <name evidence="2" type="ORF">ABR82_06740</name>
</gene>
<proteinExistence type="predicted"/>
<dbReference type="SUPFAM" id="SSF52540">
    <property type="entry name" value="P-loop containing nucleoside triphosphate hydrolases"/>
    <property type="match status" value="1"/>
</dbReference>
<evidence type="ECO:0000313" key="2">
    <source>
        <dbReference type="EMBL" id="KRO62242.1"/>
    </source>
</evidence>
<dbReference type="Pfam" id="PF12705">
    <property type="entry name" value="PDDEXK_1"/>
    <property type="match status" value="1"/>
</dbReference>
<comment type="caution">
    <text evidence="2">The sequence shown here is derived from an EMBL/GenBank/DDBJ whole genome shotgun (WGS) entry which is preliminary data.</text>
</comment>
<sequence>MGVAGAGSEELLMNPVFLGWEEPVIGHTAKWLLANFEDLSEVRVVVRGSRAGRRLLEKLAVEADRQKRPLFLPKIATIARIVDELFTGPSGLLPAAPELTQKLAWMDALCRLPQEKKSKLFQTREGVGRNGQPALLLAQRLLTLRNELGGEEVSFAEVARVMSEKMPEAPEIEAERWELLEEVFGEVRNILRKAGWMDPAERRAVLAEKGTPQQVQVVLAGVVEIRPIFMKMLERLSRPPQVLVFAPESQRDGFDEMGRLRPEFWAKRKAGLESGQIHAVVRSADQAEKLAQMAKSWPGATLAVADEKAVAGIREALREEGMESHWAEGRKMREGRVASFLRAVADYVSRKPGEAPAWQSAALLMRHPDGMGVWIKASEVLDEYAERNVPEKMDPPSGSLAADWAKKLANRIGLEPTEESASGHAQKVSDMLVRIYGEMEVNLDLPSGRMMRDSLQKIRKVVAELVALKLPHLEKVRTADFLRMVLAEMEDEQVPEPARAGAVEMVGWLELAEEDSPSVAIASFHEGSVPKSVTADEFLPGHVRELLEVNDNQQRLARDAYALAVVLGTRAKKRGIVGMVVPSFNPAGDPVKPSRLLLAGLKGKELAARVLALTEKEEREKKPATVDRGGGFGDVAAGQEKIDRVSVTAFRDYLKSPRFFYFQSVLGLKAVEDEPGELSPAGFGSLIHRVVGAFGKDKKIRESVDEKEIFEFLKGELDRQTRERFGDQPKAAVGWQLELAEERLEAFARVQARERAEGWQIVVAEEEKGKEGRAEFELKDTKGRVLLVHGRPDRMDWNEKQKRWRVVDVKTSSEPKNPDRAHCEAGGTWCDLQMPLYRELAPKVLKEGVWDPEKCDLVYFHLPKDGEKAAVSKPMDGDLVQRALDKAKEVAADILDGKWKDIGELDPEQTSETFMALCGQAGIPREIAEEEVAE</sequence>
<dbReference type="InterPro" id="IPR011604">
    <property type="entry name" value="PDDEXK-like_dom_sf"/>
</dbReference>
<organism evidence="2 3">
    <name type="scientific">Verrucomicrobia subdivision 6 bacterium BACL9 MAG-120507-bin52</name>
    <dbReference type="NCBI Taxonomy" id="1655590"/>
    <lineage>
        <taxon>Bacteria</taxon>
        <taxon>Pseudomonadati</taxon>
        <taxon>Verrucomicrobiota</taxon>
        <taxon>Verrucomicrobiia</taxon>
        <taxon>Verrucomicrobiales</taxon>
        <taxon>Verrucomicrobia subdivision 6</taxon>
    </lineage>
</organism>
<dbReference type="InterPro" id="IPR027417">
    <property type="entry name" value="P-loop_NTPase"/>
</dbReference>
<reference evidence="2 3" key="1">
    <citation type="submission" date="2015-10" db="EMBL/GenBank/DDBJ databases">
        <title>Metagenome-Assembled Genomes uncover a global brackish microbiome.</title>
        <authorList>
            <person name="Hugerth L.W."/>
            <person name="Larsson J."/>
            <person name="Alneberg J."/>
            <person name="Lindh M.V."/>
            <person name="Legrand C."/>
            <person name="Pinhassi J."/>
            <person name="Andersson A.F."/>
        </authorList>
    </citation>
    <scope>NUCLEOTIDE SEQUENCE [LARGE SCALE GENOMIC DNA]</scope>
    <source>
        <strain evidence="2">BACL18 MAG-120507-bin52</strain>
    </source>
</reference>
<evidence type="ECO:0000259" key="1">
    <source>
        <dbReference type="Pfam" id="PF12705"/>
    </source>
</evidence>